<dbReference type="AlphaFoldDB" id="A0ABD5Z9P7"/>
<name>A0ABD5Z9P7_9EURY</name>
<dbReference type="InterPro" id="IPR027598">
    <property type="entry name" value="Amphi-Trp_dom"/>
</dbReference>
<comment type="caution">
    <text evidence="2">The sequence shown here is derived from an EMBL/GenBank/DDBJ whole genome shotgun (WGS) entry which is preliminary data.</text>
</comment>
<dbReference type="NCBIfam" id="TIGR04354">
    <property type="entry name" value="amphi-Trp"/>
    <property type="match status" value="1"/>
</dbReference>
<gene>
    <name evidence="2" type="ORF">ACFQJC_00410</name>
</gene>
<dbReference type="EMBL" id="JBHTAA010000001">
    <property type="protein sequence ID" value="MFC7201965.1"/>
    <property type="molecule type" value="Genomic_DNA"/>
</dbReference>
<organism evidence="2 3">
    <name type="scientific">Haloferax namakaokahaiae</name>
    <dbReference type="NCBI Taxonomy" id="1748331"/>
    <lineage>
        <taxon>Archaea</taxon>
        <taxon>Methanobacteriati</taxon>
        <taxon>Methanobacteriota</taxon>
        <taxon>Stenosarchaea group</taxon>
        <taxon>Halobacteria</taxon>
        <taxon>Halobacteriales</taxon>
        <taxon>Haloferacaceae</taxon>
        <taxon>Haloferax</taxon>
    </lineage>
</organism>
<dbReference type="Pfam" id="PF20068">
    <property type="entry name" value="Amphi-Trp"/>
    <property type="match status" value="1"/>
</dbReference>
<reference evidence="2 3" key="1">
    <citation type="journal article" date="2019" name="Int. J. Syst. Evol. Microbiol.">
        <title>The Global Catalogue of Microorganisms (GCM) 10K type strain sequencing project: providing services to taxonomists for standard genome sequencing and annotation.</title>
        <authorList>
            <consortium name="The Broad Institute Genomics Platform"/>
            <consortium name="The Broad Institute Genome Sequencing Center for Infectious Disease"/>
            <person name="Wu L."/>
            <person name="Ma J."/>
        </authorList>
    </citation>
    <scope>NUCLEOTIDE SEQUENCE [LARGE SCALE GENOMIC DNA]</scope>
    <source>
        <strain evidence="2 3">DSM 29988</strain>
    </source>
</reference>
<accession>A0ABD5Z9P7</accession>
<evidence type="ECO:0000259" key="1">
    <source>
        <dbReference type="Pfam" id="PF20068"/>
    </source>
</evidence>
<keyword evidence="3" id="KW-1185">Reference proteome</keyword>
<sequence length="92" mass="10218">MPEETVFSTELKEDRTAVAAYLRDVADKLETGELTLRAGSQESTLSVPARVTFEVKVEHETDATGAIKERSVEFELEWKDGQTDDATGLEIE</sequence>
<feature type="domain" description="Amphi-Trp" evidence="1">
    <location>
        <begin position="1"/>
        <end position="92"/>
    </location>
</feature>
<proteinExistence type="predicted"/>
<dbReference type="RefSeq" id="WP_390221269.1">
    <property type="nucleotide sequence ID" value="NZ_JBHTAA010000001.1"/>
</dbReference>
<evidence type="ECO:0000313" key="2">
    <source>
        <dbReference type="EMBL" id="MFC7201965.1"/>
    </source>
</evidence>
<dbReference type="Proteomes" id="UP001596481">
    <property type="component" value="Unassembled WGS sequence"/>
</dbReference>
<protein>
    <submittedName>
        <fullName evidence="2">Amphi-Trp domain-containing protein</fullName>
    </submittedName>
</protein>
<evidence type="ECO:0000313" key="3">
    <source>
        <dbReference type="Proteomes" id="UP001596481"/>
    </source>
</evidence>